<name>A0A256FIR7_9HYPH</name>
<sequence length="62" mass="7092">MIFFSHPYDRFYDIWEAATAATTLGYCIKDSSRDDETPAIFIEKLRHNSFNIFIGNNVAAAD</sequence>
<comment type="caution">
    <text evidence="1">The sequence shown here is derived from an EMBL/GenBank/DDBJ whole genome shotgun (WGS) entry which is preliminary data.</text>
</comment>
<accession>A0A256FIR7</accession>
<gene>
    <name evidence="1" type="ORF">CEV31_3215</name>
</gene>
<dbReference type="EMBL" id="NNRJ01000051">
    <property type="protein sequence ID" value="OYR14752.1"/>
    <property type="molecule type" value="Genomic_DNA"/>
</dbReference>
<dbReference type="AlphaFoldDB" id="A0A256FIR7"/>
<protein>
    <submittedName>
        <fullName evidence="1">Uncharacterized protein</fullName>
    </submittedName>
</protein>
<evidence type="ECO:0000313" key="2">
    <source>
        <dbReference type="Proteomes" id="UP000215590"/>
    </source>
</evidence>
<dbReference type="Proteomes" id="UP000215590">
    <property type="component" value="Unassembled WGS sequence"/>
</dbReference>
<reference evidence="1 2" key="1">
    <citation type="submission" date="2017-07" db="EMBL/GenBank/DDBJ databases">
        <title>Phylogenetic study on the rhizospheric bacterium Ochrobactrum sp. A44.</title>
        <authorList>
            <person name="Krzyzanowska D.M."/>
            <person name="Ossowicki A."/>
            <person name="Rajewska M."/>
            <person name="Maciag T."/>
            <person name="Kaczynski Z."/>
            <person name="Czerwicka M."/>
            <person name="Jafra S."/>
        </authorList>
    </citation>
    <scope>NUCLEOTIDE SEQUENCE [LARGE SCALE GENOMIC DNA]</scope>
    <source>
        <strain evidence="1 2">DSM 7216</strain>
    </source>
</reference>
<keyword evidence="2" id="KW-1185">Reference proteome</keyword>
<organism evidence="1 2">
    <name type="scientific">Brucella thiophenivorans</name>
    <dbReference type="NCBI Taxonomy" id="571255"/>
    <lineage>
        <taxon>Bacteria</taxon>
        <taxon>Pseudomonadati</taxon>
        <taxon>Pseudomonadota</taxon>
        <taxon>Alphaproteobacteria</taxon>
        <taxon>Hyphomicrobiales</taxon>
        <taxon>Brucellaceae</taxon>
        <taxon>Brucella/Ochrobactrum group</taxon>
        <taxon>Brucella</taxon>
    </lineage>
</organism>
<evidence type="ECO:0000313" key="1">
    <source>
        <dbReference type="EMBL" id="OYR14752.1"/>
    </source>
</evidence>
<proteinExistence type="predicted"/>